<dbReference type="RefSeq" id="WP_106459196.1">
    <property type="nucleotide sequence ID" value="NZ_PXOH01000044.1"/>
</dbReference>
<evidence type="ECO:0000313" key="1">
    <source>
        <dbReference type="EMBL" id="PSF31394.1"/>
    </source>
</evidence>
<proteinExistence type="predicted"/>
<sequence>MNLSLRDISDELYQEIKILAERERRSINQQIVILLEQSIRQQKFLKVRCFEHIDQTREIWTKRVNIMPDSVIAIAEDRNR</sequence>
<name>A0A2T1LRM4_9CHRO</name>
<dbReference type="Gene3D" id="1.10.1220.10">
    <property type="entry name" value="Met repressor-like"/>
    <property type="match status" value="1"/>
</dbReference>
<organism evidence="1 2">
    <name type="scientific">Aphanothece hegewaldii CCALA 016</name>
    <dbReference type="NCBI Taxonomy" id="2107694"/>
    <lineage>
        <taxon>Bacteria</taxon>
        <taxon>Bacillati</taxon>
        <taxon>Cyanobacteriota</taxon>
        <taxon>Cyanophyceae</taxon>
        <taxon>Oscillatoriophycideae</taxon>
        <taxon>Chroococcales</taxon>
        <taxon>Aphanothecaceae</taxon>
        <taxon>Aphanothece</taxon>
    </lineage>
</organism>
<dbReference type="GO" id="GO:0006355">
    <property type="term" value="P:regulation of DNA-templated transcription"/>
    <property type="evidence" value="ECO:0007669"/>
    <property type="project" value="InterPro"/>
</dbReference>
<dbReference type="InterPro" id="IPR013321">
    <property type="entry name" value="Arc_rbn_hlx_hlx"/>
</dbReference>
<keyword evidence="2" id="KW-1185">Reference proteome</keyword>
<dbReference type="OrthoDB" id="583381at2"/>
<dbReference type="AlphaFoldDB" id="A0A2T1LRM4"/>
<protein>
    <submittedName>
        <fullName evidence="1">Uncharacterized protein</fullName>
    </submittedName>
</protein>
<dbReference type="EMBL" id="PXOH01000044">
    <property type="protein sequence ID" value="PSF31394.1"/>
    <property type="molecule type" value="Genomic_DNA"/>
</dbReference>
<dbReference type="Proteomes" id="UP000239001">
    <property type="component" value="Unassembled WGS sequence"/>
</dbReference>
<dbReference type="SUPFAM" id="SSF47598">
    <property type="entry name" value="Ribbon-helix-helix"/>
    <property type="match status" value="1"/>
</dbReference>
<reference evidence="1 2" key="1">
    <citation type="submission" date="2018-03" db="EMBL/GenBank/DDBJ databases">
        <title>The ancient ancestry and fast evolution of plastids.</title>
        <authorList>
            <person name="Moore K.R."/>
            <person name="Magnabosco C."/>
            <person name="Momper L."/>
            <person name="Gold D.A."/>
            <person name="Bosak T."/>
            <person name="Fournier G.P."/>
        </authorList>
    </citation>
    <scope>NUCLEOTIDE SEQUENCE [LARGE SCALE GENOMIC DNA]</scope>
    <source>
        <strain evidence="1 2">CCALA 016</strain>
    </source>
</reference>
<evidence type="ECO:0000313" key="2">
    <source>
        <dbReference type="Proteomes" id="UP000239001"/>
    </source>
</evidence>
<gene>
    <name evidence="1" type="ORF">C7H19_22720</name>
</gene>
<dbReference type="InterPro" id="IPR010985">
    <property type="entry name" value="Ribbon_hlx_hlx"/>
</dbReference>
<comment type="caution">
    <text evidence="1">The sequence shown here is derived from an EMBL/GenBank/DDBJ whole genome shotgun (WGS) entry which is preliminary data.</text>
</comment>
<reference evidence="1 2" key="2">
    <citation type="submission" date="2018-03" db="EMBL/GenBank/DDBJ databases">
        <authorList>
            <person name="Keele B.F."/>
        </authorList>
    </citation>
    <scope>NUCLEOTIDE SEQUENCE [LARGE SCALE GENOMIC DNA]</scope>
    <source>
        <strain evidence="1 2">CCALA 016</strain>
    </source>
</reference>
<accession>A0A2T1LRM4</accession>